<dbReference type="Pfam" id="PF00753">
    <property type="entry name" value="Lactamase_B"/>
    <property type="match status" value="1"/>
</dbReference>
<name>A0ABW0YU60_9BACI</name>
<dbReference type="CDD" id="cd07726">
    <property type="entry name" value="ST1585-like_MBL-fold"/>
    <property type="match status" value="1"/>
</dbReference>
<reference evidence="3" key="1">
    <citation type="journal article" date="2019" name="Int. J. Syst. Evol. Microbiol.">
        <title>The Global Catalogue of Microorganisms (GCM) 10K type strain sequencing project: providing services to taxonomists for standard genome sequencing and annotation.</title>
        <authorList>
            <consortium name="The Broad Institute Genomics Platform"/>
            <consortium name="The Broad Institute Genome Sequencing Center for Infectious Disease"/>
            <person name="Wu L."/>
            <person name="Ma J."/>
        </authorList>
    </citation>
    <scope>NUCLEOTIDE SEQUENCE [LARGE SCALE GENOMIC DNA]</scope>
    <source>
        <strain evidence="3">CECT 7184</strain>
    </source>
</reference>
<dbReference type="Proteomes" id="UP001596142">
    <property type="component" value="Unassembled WGS sequence"/>
</dbReference>
<dbReference type="PANTHER" id="PTHR42951">
    <property type="entry name" value="METALLO-BETA-LACTAMASE DOMAIN-CONTAINING"/>
    <property type="match status" value="1"/>
</dbReference>
<dbReference type="Gene3D" id="3.60.15.10">
    <property type="entry name" value="Ribonuclease Z/Hydroxyacylglutathione hydrolase-like"/>
    <property type="match status" value="1"/>
</dbReference>
<gene>
    <name evidence="2" type="ORF">ACFPU1_16195</name>
</gene>
<proteinExistence type="predicted"/>
<sequence>MTVRCEDLGHNLYVIDGYDLGLPNRTGVYIFNEERITILETGPSMSLPYIKQGMKELGRTLDEVDYIIVTHVHLDHAGGAGLLLTECPNAKVIIHPRGARHLIDPSRLIKGAKAVYKEKFEELFEPVLPIPKDRVVVLEDNSTLTISSERTLTFLDTPGHAAHHYSIYDRESEGVFTGDTIGIQYPDAKKMNKDIYIPSTSPNQFDPDAMLSSLERIMALEPKRIYFGHYGMCEDPKEVEKQIKMWLPRFLSIGKVSFDQHHTEERLSETLFNEISEHYQLDHSEDLSNLTAFLKMDASVSSMGIIHYFAQQEKAKNSAAEK</sequence>
<accession>A0ABW0YU60</accession>
<dbReference type="InterPro" id="IPR001279">
    <property type="entry name" value="Metallo-B-lactamas"/>
</dbReference>
<dbReference type="EMBL" id="JBHSOZ010000010">
    <property type="protein sequence ID" value="MFC5714292.1"/>
    <property type="molecule type" value="Genomic_DNA"/>
</dbReference>
<dbReference type="RefSeq" id="WP_385942922.1">
    <property type="nucleotide sequence ID" value="NZ_JBHSOZ010000010.1"/>
</dbReference>
<evidence type="ECO:0000313" key="2">
    <source>
        <dbReference type="EMBL" id="MFC5714292.1"/>
    </source>
</evidence>
<dbReference type="SMART" id="SM00849">
    <property type="entry name" value="Lactamase_B"/>
    <property type="match status" value="1"/>
</dbReference>
<evidence type="ECO:0000313" key="3">
    <source>
        <dbReference type="Proteomes" id="UP001596142"/>
    </source>
</evidence>
<comment type="caution">
    <text evidence="2">The sequence shown here is derived from an EMBL/GenBank/DDBJ whole genome shotgun (WGS) entry which is preliminary data.</text>
</comment>
<dbReference type="InterPro" id="IPR050855">
    <property type="entry name" value="NDM-1-like"/>
</dbReference>
<dbReference type="InterPro" id="IPR037482">
    <property type="entry name" value="ST1585_MBL-fold"/>
</dbReference>
<organism evidence="2 3">
    <name type="scientific">Thalassorhabdus alkalitolerans</name>
    <dbReference type="NCBI Taxonomy" id="2282697"/>
    <lineage>
        <taxon>Bacteria</taxon>
        <taxon>Bacillati</taxon>
        <taxon>Bacillota</taxon>
        <taxon>Bacilli</taxon>
        <taxon>Bacillales</taxon>
        <taxon>Bacillaceae</taxon>
        <taxon>Thalassorhabdus</taxon>
    </lineage>
</organism>
<feature type="domain" description="Metallo-beta-lactamase" evidence="1">
    <location>
        <begin position="9"/>
        <end position="229"/>
    </location>
</feature>
<evidence type="ECO:0000259" key="1">
    <source>
        <dbReference type="SMART" id="SM00849"/>
    </source>
</evidence>
<dbReference type="InterPro" id="IPR036866">
    <property type="entry name" value="RibonucZ/Hydroxyglut_hydro"/>
</dbReference>
<protein>
    <submittedName>
        <fullName evidence="2">MBL fold metallo-hydrolase</fullName>
    </submittedName>
</protein>
<keyword evidence="3" id="KW-1185">Reference proteome</keyword>
<dbReference type="SUPFAM" id="SSF56281">
    <property type="entry name" value="Metallo-hydrolase/oxidoreductase"/>
    <property type="match status" value="1"/>
</dbReference>
<dbReference type="PANTHER" id="PTHR42951:SF22">
    <property type="entry name" value="METALLO BETA-LACTAMASE SUPERFAMILY LIPOPROTEIN"/>
    <property type="match status" value="1"/>
</dbReference>